<dbReference type="InterPro" id="IPR000873">
    <property type="entry name" value="AMP-dep_synth/lig_dom"/>
</dbReference>
<dbReference type="Gene3D" id="3.30.300.30">
    <property type="match status" value="1"/>
</dbReference>
<dbReference type="InterPro" id="IPR010071">
    <property type="entry name" value="AA_adenyl_dom"/>
</dbReference>
<feature type="non-terminal residue" evidence="5">
    <location>
        <position position="1019"/>
    </location>
</feature>
<accession>A0ABQ0HA26</accession>
<dbReference type="Gene3D" id="3.40.50.12780">
    <property type="entry name" value="N-terminal domain of ligase-like"/>
    <property type="match status" value="1"/>
</dbReference>
<dbReference type="InterPro" id="IPR001242">
    <property type="entry name" value="Condensation_dom"/>
</dbReference>
<feature type="region of interest" description="Disordered" evidence="1">
    <location>
        <begin position="998"/>
        <end position="1019"/>
    </location>
</feature>
<gene>
    <name evidence="5" type="ORF">GOTRE_023_00750</name>
</gene>
<dbReference type="InterPro" id="IPR023213">
    <property type="entry name" value="CAT-like_dom_sf"/>
</dbReference>
<dbReference type="Gene3D" id="3.30.559.10">
    <property type="entry name" value="Chloramphenicol acetyltransferase-like domain"/>
    <property type="match status" value="1"/>
</dbReference>
<dbReference type="Proteomes" id="UP000004881">
    <property type="component" value="Unassembled WGS sequence"/>
</dbReference>
<evidence type="ECO:0000259" key="4">
    <source>
        <dbReference type="Pfam" id="PF13193"/>
    </source>
</evidence>
<dbReference type="EMBL" id="BAFD01000023">
    <property type="protein sequence ID" value="GAB42743.1"/>
    <property type="molecule type" value="Genomic_DNA"/>
</dbReference>
<dbReference type="InterPro" id="IPR045851">
    <property type="entry name" value="AMP-bd_C_sf"/>
</dbReference>
<dbReference type="InterPro" id="IPR025110">
    <property type="entry name" value="AMP-bd_C"/>
</dbReference>
<feature type="domain" description="AMP-dependent synthetase/ligase" evidence="2">
    <location>
        <begin position="494"/>
        <end position="828"/>
    </location>
</feature>
<dbReference type="SUPFAM" id="SSF52777">
    <property type="entry name" value="CoA-dependent acyltransferases"/>
    <property type="match status" value="2"/>
</dbReference>
<evidence type="ECO:0000259" key="2">
    <source>
        <dbReference type="Pfam" id="PF00501"/>
    </source>
</evidence>
<evidence type="ECO:0000259" key="3">
    <source>
        <dbReference type="Pfam" id="PF00668"/>
    </source>
</evidence>
<evidence type="ECO:0000256" key="1">
    <source>
        <dbReference type="SAM" id="MobiDB-lite"/>
    </source>
</evidence>
<name>A0ABQ0HA26_9ACTN</name>
<proteinExistence type="predicted"/>
<evidence type="ECO:0000313" key="5">
    <source>
        <dbReference type="EMBL" id="GAB42743.1"/>
    </source>
</evidence>
<dbReference type="PANTHER" id="PTHR45527:SF1">
    <property type="entry name" value="FATTY ACID SYNTHASE"/>
    <property type="match status" value="1"/>
</dbReference>
<reference evidence="5 6" key="1">
    <citation type="submission" date="2012-02" db="EMBL/GenBank/DDBJ databases">
        <title>Whole genome shotgun sequence of Gordonia terrae NBRC 100016.</title>
        <authorList>
            <person name="Takarada H."/>
            <person name="Hosoyama A."/>
            <person name="Tsuchikane K."/>
            <person name="Katsumata H."/>
            <person name="Yamazaki S."/>
            <person name="Fujita N."/>
        </authorList>
    </citation>
    <scope>NUCLEOTIDE SEQUENCE [LARGE SCALE GENOMIC DNA]</scope>
    <source>
        <strain evidence="5 6">NBRC 100016</strain>
    </source>
</reference>
<protein>
    <submittedName>
        <fullName evidence="5">Non-ribosomal peptide synthetase</fullName>
    </submittedName>
</protein>
<dbReference type="PANTHER" id="PTHR45527">
    <property type="entry name" value="NONRIBOSOMAL PEPTIDE SYNTHETASE"/>
    <property type="match status" value="1"/>
</dbReference>
<dbReference type="Pfam" id="PF13193">
    <property type="entry name" value="AMP-binding_C"/>
    <property type="match status" value="1"/>
</dbReference>
<dbReference type="Gene3D" id="3.30.559.30">
    <property type="entry name" value="Nonribosomal peptide synthetase, condensation domain"/>
    <property type="match status" value="1"/>
</dbReference>
<dbReference type="CDD" id="cd17646">
    <property type="entry name" value="A_NRPS_AB3403-like"/>
    <property type="match status" value="1"/>
</dbReference>
<keyword evidence="6" id="KW-1185">Reference proteome</keyword>
<dbReference type="InterPro" id="IPR020845">
    <property type="entry name" value="AMP-binding_CS"/>
</dbReference>
<organism evidence="5 6">
    <name type="scientific">Gordonia terrae NBRC 100016</name>
    <dbReference type="NCBI Taxonomy" id="1089454"/>
    <lineage>
        <taxon>Bacteria</taxon>
        <taxon>Bacillati</taxon>
        <taxon>Actinomycetota</taxon>
        <taxon>Actinomycetes</taxon>
        <taxon>Mycobacteriales</taxon>
        <taxon>Gordoniaceae</taxon>
        <taxon>Gordonia</taxon>
    </lineage>
</organism>
<dbReference type="RefSeq" id="WP_004019495.1">
    <property type="nucleotide sequence ID" value="NZ_BAFD01000023.1"/>
</dbReference>
<dbReference type="PROSITE" id="PS00455">
    <property type="entry name" value="AMP_BINDING"/>
    <property type="match status" value="1"/>
</dbReference>
<feature type="domain" description="Condensation" evidence="3">
    <location>
        <begin position="68"/>
        <end position="473"/>
    </location>
</feature>
<feature type="domain" description="AMP-binding enzyme C-terminal" evidence="4">
    <location>
        <begin position="886"/>
        <end position="959"/>
    </location>
</feature>
<dbReference type="Pfam" id="PF00668">
    <property type="entry name" value="Condensation"/>
    <property type="match status" value="1"/>
</dbReference>
<comment type="caution">
    <text evidence="5">The sequence shown here is derived from an EMBL/GenBank/DDBJ whole genome shotgun (WGS) entry which is preliminary data.</text>
</comment>
<dbReference type="InterPro" id="IPR042099">
    <property type="entry name" value="ANL_N_sf"/>
</dbReference>
<dbReference type="NCBIfam" id="TIGR01733">
    <property type="entry name" value="AA-adenyl-dom"/>
    <property type="match status" value="1"/>
</dbReference>
<dbReference type="Pfam" id="PF00501">
    <property type="entry name" value="AMP-binding"/>
    <property type="match status" value="1"/>
</dbReference>
<evidence type="ECO:0000313" key="6">
    <source>
        <dbReference type="Proteomes" id="UP000004881"/>
    </source>
</evidence>
<sequence>MTTDDAVRNTVATDIDTGLTIPMTAAQRGIFYAQQLEPDVPMTIDAYVEFRGDTSGPQAENGDDPLVDVDPDIMQRAVTLTERETEAPLLRLIPTDDGEPMMVLDRSQGVILGRQDFSDADDPRAAALAWIDRRRSASSDVFEDRILETHLLKIGPGHSIWYCHGHHIGFDGYAAMYMMLRVASHYTAIVNGTPPPIADTASMVDIAEFDREYRASAKFVEDREHWAAHLADMPETTTLTSLSASAAPLSDVRSAVLDDTLVARIRELGRTHRVRPASVITAAVAAYVARYTDRDEAMLSLPVAARDRDVLRTSAGLTSNVIPLRIALDDDTATLADLLTSANSEIKVAVRHQKFRHEDITSQILGAAGARRGFFGPLVNVMLFFQHIDFGPLKGELHVLSTGPIEDLSVNVYDSLDGGMTLDLEANPNIYPADEITTHHRRLVDFVTAFVGAPVETRVSDLHVLTDAERTELPERMTGERVDHGGTTLVDLLDDAARAHPDETAITDAQDGRSLTHREFARAATQIASALARRGIGPESVVGVQLPRSTDQVVSLHGVVRAGAAFLPIDPAEPADRLGHILEVASPDLVITESVLAELRADDDPDAAAPTPPGPDAAAYVLFTSGSTGKPKGVVITHRAIVNRLAWMQSRYDLATDDRVLQKTPATFDVSVWEFFWPFTTGAALVVPTADGHRDPWYLRDVIAEHRVTTVHFVPSMLAAFTAALDTDDASALTSLRRIFTSGEALTPSTVGASATLTAAPIHNLYGPTEAAVDVTHHDHCRADLPVIPIGSPVWNTSVHVLDHRLRPQPPGAIGELYLGGVQLARGYRSRADLTSSRFVASPAAPGERLYRTGDLVRLNATGELEYLGRTDSQVKIRGQRVELGEIESTLSGLDHVTAAGVVIRDDLIAGEATIVGYVTGTGLADRDLRAELRTALPDHMIPTAIMVLDSLPTTANGKLDRRALPRPDLRTHREFVPARTALERLVVTTVADVLDLQGDSSDTSAGDTSDAATASVSL</sequence>
<dbReference type="SUPFAM" id="SSF56801">
    <property type="entry name" value="Acetyl-CoA synthetase-like"/>
    <property type="match status" value="1"/>
</dbReference>